<feature type="region of interest" description="Disordered" evidence="1">
    <location>
        <begin position="504"/>
        <end position="526"/>
    </location>
</feature>
<keyword evidence="3" id="KW-1185">Reference proteome</keyword>
<evidence type="ECO:0000313" key="2">
    <source>
        <dbReference type="EMBL" id="CAG9327576.1"/>
    </source>
</evidence>
<proteinExistence type="predicted"/>
<dbReference type="AlphaFoldDB" id="A0AAU9JPS6"/>
<name>A0AAU9JPS6_9CILI</name>
<evidence type="ECO:0000313" key="3">
    <source>
        <dbReference type="Proteomes" id="UP001162131"/>
    </source>
</evidence>
<accession>A0AAU9JPS6</accession>
<comment type="caution">
    <text evidence="2">The sequence shown here is derived from an EMBL/GenBank/DDBJ whole genome shotgun (WGS) entry which is preliminary data.</text>
</comment>
<dbReference type="EMBL" id="CAJZBQ010000044">
    <property type="protein sequence ID" value="CAG9327576.1"/>
    <property type="molecule type" value="Genomic_DNA"/>
</dbReference>
<dbReference type="Proteomes" id="UP001162131">
    <property type="component" value="Unassembled WGS sequence"/>
</dbReference>
<sequence>METKSFRWLLEVLAHEHVNLPVLDTFLVSKSQVSSWIITDSKGKLHKKPMDSATYTLSTIDLISSEYFEAIKLRQRGSDIAYVYTREGRIVVSQNTLEDFKMRNLYGVTVFCIQRAKPHLGENSKLYRLKLEYSKNEYSAEFYLINPLLKVKNREWFQEVKDIATTILAAILESTEKVIISIDIDFMKDERNQFWVAYVWNCKLVPWDIFKEENYDFKSTYIRMDSKIDLGNKLKRRDDSLNKFGNKKKKLYQFRVRTPEDSVSSEDDEYEHGWLNLKKNSKIKLLGSALLNGVLAVEPNLESRDSRKRFAMGGNSVGGTLSDRSLKHKSSQNVDSTYEINPHFLELLCKTRGKINSIKEGNFLSLRHEEDSEIDREKEKLLKEIGEEEKIPNNAPKIIPFLANLIKKEKESANKPKSDRTPPRSNIQITPKLDFKIFSPAAAKKLSPIDKKPQSSARQKRLRRIETMKIRKSATITKNTTSATPLPRASLPSKLLLTPTMSLNNLSPKLTTPQPSRSPTLRFNFT</sequence>
<protein>
    <submittedName>
        <fullName evidence="2">Uncharacterized protein</fullName>
    </submittedName>
</protein>
<organism evidence="2 3">
    <name type="scientific">Blepharisma stoltei</name>
    <dbReference type="NCBI Taxonomy" id="1481888"/>
    <lineage>
        <taxon>Eukaryota</taxon>
        <taxon>Sar</taxon>
        <taxon>Alveolata</taxon>
        <taxon>Ciliophora</taxon>
        <taxon>Postciliodesmatophora</taxon>
        <taxon>Heterotrichea</taxon>
        <taxon>Heterotrichida</taxon>
        <taxon>Blepharismidae</taxon>
        <taxon>Blepharisma</taxon>
    </lineage>
</organism>
<gene>
    <name evidence="2" type="ORF">BSTOLATCC_MIC44209</name>
</gene>
<reference evidence="2" key="1">
    <citation type="submission" date="2021-09" db="EMBL/GenBank/DDBJ databases">
        <authorList>
            <consortium name="AG Swart"/>
            <person name="Singh M."/>
            <person name="Singh A."/>
            <person name="Seah K."/>
            <person name="Emmerich C."/>
        </authorList>
    </citation>
    <scope>NUCLEOTIDE SEQUENCE</scope>
    <source>
        <strain evidence="2">ATCC30299</strain>
    </source>
</reference>
<evidence type="ECO:0000256" key="1">
    <source>
        <dbReference type="SAM" id="MobiDB-lite"/>
    </source>
</evidence>